<dbReference type="Proteomes" id="UP001341840">
    <property type="component" value="Unassembled WGS sequence"/>
</dbReference>
<dbReference type="Pfam" id="PF21516">
    <property type="entry name" value="YqeH-like_C"/>
    <property type="match status" value="1"/>
</dbReference>
<organism evidence="2 3">
    <name type="scientific">Stylosanthes scabra</name>
    <dbReference type="NCBI Taxonomy" id="79078"/>
    <lineage>
        <taxon>Eukaryota</taxon>
        <taxon>Viridiplantae</taxon>
        <taxon>Streptophyta</taxon>
        <taxon>Embryophyta</taxon>
        <taxon>Tracheophyta</taxon>
        <taxon>Spermatophyta</taxon>
        <taxon>Magnoliopsida</taxon>
        <taxon>eudicotyledons</taxon>
        <taxon>Gunneridae</taxon>
        <taxon>Pentapetalae</taxon>
        <taxon>rosids</taxon>
        <taxon>fabids</taxon>
        <taxon>Fabales</taxon>
        <taxon>Fabaceae</taxon>
        <taxon>Papilionoideae</taxon>
        <taxon>50 kb inversion clade</taxon>
        <taxon>dalbergioids sensu lato</taxon>
        <taxon>Dalbergieae</taxon>
        <taxon>Pterocarpus clade</taxon>
        <taxon>Stylosanthes</taxon>
    </lineage>
</organism>
<protein>
    <recommendedName>
        <fullName evidence="1">NOA1/YqeH-like C-terminal domain-containing protein</fullName>
    </recommendedName>
</protein>
<feature type="domain" description="NOA1/YqeH-like C-terminal" evidence="1">
    <location>
        <begin position="81"/>
        <end position="174"/>
    </location>
</feature>
<dbReference type="PANTHER" id="PTHR47569">
    <property type="entry name" value="NO-ASSOCIATED PROTEIN 1, CHLOROPLASTIC/MITOCHONDRIAL"/>
    <property type="match status" value="1"/>
</dbReference>
<keyword evidence="3" id="KW-1185">Reference proteome</keyword>
<gene>
    <name evidence="2" type="ORF">PIB30_055498</name>
</gene>
<evidence type="ECO:0000313" key="3">
    <source>
        <dbReference type="Proteomes" id="UP001341840"/>
    </source>
</evidence>
<sequence length="225" mass="24924">MAINDPVAASAQKYKPIQSAVPGTTLGPIPINAFLGGGKIYDTPGVHLHHRQTAVVHSEDLPSLAPQSRLRGQSFPVLPETSLTFYGPKSLPIHVVPTEQAEEFYQKELGVLLTPPSGKENVENWRGLDSERKLQIKFEDVARPACDVAISGLGWFSVDPISRSFKISEPNQTEIAGELLLSVHVPKPVEIFVRPPIPVGKAGAEWYHYRDLTEKEEAIRPKWYF</sequence>
<dbReference type="PANTHER" id="PTHR47569:SF2">
    <property type="entry name" value="NO-ASSOCIATED PROTEIN 1, CHLOROPLASTIC_MITOCHONDRIAL"/>
    <property type="match status" value="1"/>
</dbReference>
<dbReference type="InterPro" id="IPR048422">
    <property type="entry name" value="NOA1/YqeH-like_C"/>
</dbReference>
<proteinExistence type="predicted"/>
<name>A0ABU6VI01_9FABA</name>
<reference evidence="2 3" key="1">
    <citation type="journal article" date="2023" name="Plants (Basel)">
        <title>Bridging the Gap: Combining Genomics and Transcriptomics Approaches to Understand Stylosanthes scabra, an Orphan Legume from the Brazilian Caatinga.</title>
        <authorList>
            <person name="Ferreira-Neto J.R.C."/>
            <person name="da Silva M.D."/>
            <person name="Binneck E."/>
            <person name="de Melo N.F."/>
            <person name="da Silva R.H."/>
            <person name="de Melo A.L.T.M."/>
            <person name="Pandolfi V."/>
            <person name="Bustamante F.O."/>
            <person name="Brasileiro-Vidal A.C."/>
            <person name="Benko-Iseppon A.M."/>
        </authorList>
    </citation>
    <scope>NUCLEOTIDE SEQUENCE [LARGE SCALE GENOMIC DNA]</scope>
    <source>
        <tissue evidence="2">Leaves</tissue>
    </source>
</reference>
<comment type="caution">
    <text evidence="2">The sequence shown here is derived from an EMBL/GenBank/DDBJ whole genome shotgun (WGS) entry which is preliminary data.</text>
</comment>
<accession>A0ABU6VI01</accession>
<dbReference type="EMBL" id="JASCZI010151468">
    <property type="protein sequence ID" value="MED6173027.1"/>
    <property type="molecule type" value="Genomic_DNA"/>
</dbReference>
<evidence type="ECO:0000313" key="2">
    <source>
        <dbReference type="EMBL" id="MED6173027.1"/>
    </source>
</evidence>
<dbReference type="InterPro" id="IPR044229">
    <property type="entry name" value="NOA1"/>
</dbReference>
<evidence type="ECO:0000259" key="1">
    <source>
        <dbReference type="Pfam" id="PF21516"/>
    </source>
</evidence>